<name>A0A2B7YMJ9_FUSNP</name>
<feature type="coiled-coil region" evidence="1">
    <location>
        <begin position="613"/>
        <end position="649"/>
    </location>
</feature>
<proteinExistence type="predicted"/>
<feature type="coiled-coil region" evidence="1">
    <location>
        <begin position="531"/>
        <end position="558"/>
    </location>
</feature>
<evidence type="ECO:0000256" key="1">
    <source>
        <dbReference type="SAM" id="Coils"/>
    </source>
</evidence>
<evidence type="ECO:0008006" key="4">
    <source>
        <dbReference type="Google" id="ProtNLM"/>
    </source>
</evidence>
<protein>
    <recommendedName>
        <fullName evidence="4">Phage tail tape measure protein</fullName>
    </recommendedName>
</protein>
<evidence type="ECO:0000313" key="3">
    <source>
        <dbReference type="Proteomes" id="UP000222862"/>
    </source>
</evidence>
<dbReference type="RefSeq" id="WP_098702479.1">
    <property type="nucleotide sequence ID" value="NZ_NJGI01000001.1"/>
</dbReference>
<evidence type="ECO:0000313" key="2">
    <source>
        <dbReference type="EMBL" id="PGH22410.1"/>
    </source>
</evidence>
<keyword evidence="1" id="KW-0175">Coiled coil</keyword>
<feature type="coiled-coil region" evidence="1">
    <location>
        <begin position="714"/>
        <end position="802"/>
    </location>
</feature>
<reference evidence="2 3" key="1">
    <citation type="submission" date="2017-06" db="EMBL/GenBank/DDBJ databases">
        <title>Genome sequencing of Fusobacterium nucleatum subsp. polymorphum KCOM 1232 (=ChDC F37).</title>
        <authorList>
            <person name="Kook J.-K."/>
            <person name="Park S.-N."/>
            <person name="Lim Y.K."/>
            <person name="Roh H."/>
        </authorList>
    </citation>
    <scope>NUCLEOTIDE SEQUENCE [LARGE SCALE GENOMIC DNA]</scope>
    <source>
        <strain evidence="3">KCOM 1232 ( ChDC F37)</strain>
    </source>
</reference>
<comment type="caution">
    <text evidence="2">The sequence shown here is derived from an EMBL/GenBank/DDBJ whole genome shotgun (WGS) entry which is preliminary data.</text>
</comment>
<dbReference type="EMBL" id="NJGI01000001">
    <property type="protein sequence ID" value="PGH22410.1"/>
    <property type="molecule type" value="Genomic_DNA"/>
</dbReference>
<organism evidence="2 3">
    <name type="scientific">Fusobacterium nucleatum subsp. polymorphum</name>
    <name type="common">Fusobacterium polymorphum</name>
    <dbReference type="NCBI Taxonomy" id="76857"/>
    <lineage>
        <taxon>Bacteria</taxon>
        <taxon>Fusobacteriati</taxon>
        <taxon>Fusobacteriota</taxon>
        <taxon>Fusobacteriia</taxon>
        <taxon>Fusobacteriales</taxon>
        <taxon>Fusobacteriaceae</taxon>
        <taxon>Fusobacterium</taxon>
    </lineage>
</organism>
<feature type="coiled-coil region" evidence="1">
    <location>
        <begin position="13"/>
        <end position="40"/>
    </location>
</feature>
<gene>
    <name evidence="2" type="ORF">RN96_04540</name>
</gene>
<accession>A0A2B7YMJ9</accession>
<sequence length="1432" mass="161589">MSDKKLKTVIEVVDKYSKELKDFSKKINETNDELKKLQDNFAKGSDGAKKLSDSLSLIKKIGVGAAVLHVANKIKDLGKFAIESASKMDELANITQQVFESSTKEIEQWAKTIDKEIGRSIYQMQNFASIYGSMFKGAGFDTSFFKKISKDLATFTADFSSFFNVTDDEAFTAIKGALTGETEALKRYGLILNDTTMAEYALSQGIKEKWQNLDTATKMQLRYNKLMEMTTYIQGDASRTIDGYANSLKKAEGLIDNIATSIGHKLLPFATKVVHMFNGIAEAVDDMLSKKSSTDYLFDFVKEKQNLDDLKNRYVELSKMYLEGLGTPESERERNEIYERLLAMYPDLIGKIGKEAEAYYKVAEAIEVVIRQLKEKALAEYASDKFKEIIADTDKDLKTVQEKQKEREEQRLRLLAETGVDYSKISQRKLKKISELHERAANGDEKAQEELGKLTRRYGGGTKKGFVKTGSAGIIEYANDEKTRKNISDEAQKKAEENLKKRTAEFERGYNSLADTLDIVSNSNLSKTSTTREYEKNIRELKGKVQSTKEKYKEISELDKIATENAEQILSNWKSGKYNNANLKELREIHKKLVSVGTDPAVTSEIKSRITELEELAEKAKKPKKEKKKKEKKSKIKSLEEIQKSFNEDMQNQVDYDDILGTTDIDKIKNQISIFKRYIKEAVDNGQIDLAKSLQIQLQEKEFKIKKFDIDEALDKVREKLENLDVNLKNGKISKENYHEERAKVLGDLIKTYEKHNVNLDKLSEEDARYLREAIEMAKQKKKASEDEVENLQRIATKLKKVNDALDVVNSLASSLSQLGQVTGSKLIGNISGIVGNIFNMGTSFKNLDDIKSITKIFSSGIDGFITGGKSLNSLLGIATGGLSIIKSLGSVIGFGKGKNKAAEIDNRNRENENRYQEQIKAMQTLTEALKKNADYVKNFTDRILIEAAKNPTLSFLGNSNRNIDLFQQAMLNGKHFNDIAAIEKGSTRYSRGFGRRKKSKDTYTAVNVGEAQLLKYLGFDKTELDAFTDSEMRQLNNALKNVSHNDLVKATGRNLTQSNLDEWKKQISEFVSQLDLLQKEKKDLFRGSTLDSFTGIDYSSEKKLIQEYTEQFKQMGLVGEQYNSTIKELARNHQVLVTAMQDVRAQTIEGLASGNGGFVTSMKSYFEKIFKNASSVAYDVAFSDLDRYFNDEFKKISERLVNIKKTGKLNFNDLLAGVDFSKLKLAESIETQAKKSLDTIKQFLLSRGIDISIINKILPNSDFNDKLNDMKNALSNAMNEAQKEKKFDSFTKSLGESLYESTKSSLIKAFSESSVYQGLISKFINTKDIKAEIEKAGTFEGAFNIIKNKLKDFGYRLESNGLGGFDAINNKDNVNNQLGNAYYQDKSSNVEIKVTNNFYEKVYGVDDLDGRILKGVNKGIELWTKKPKVTP</sequence>
<dbReference type="Proteomes" id="UP000222862">
    <property type="component" value="Unassembled WGS sequence"/>
</dbReference>